<dbReference type="InterPro" id="IPR017850">
    <property type="entry name" value="Alkaline_phosphatase_core_sf"/>
</dbReference>
<dbReference type="AlphaFoldDB" id="X1TYC2"/>
<feature type="non-terminal residue" evidence="1">
    <location>
        <position position="1"/>
    </location>
</feature>
<dbReference type="Pfam" id="PF01663">
    <property type="entry name" value="Phosphodiest"/>
    <property type="match status" value="1"/>
</dbReference>
<dbReference type="InterPro" id="IPR002591">
    <property type="entry name" value="Phosphodiest/P_Trfase"/>
</dbReference>
<dbReference type="SUPFAM" id="SSF53649">
    <property type="entry name" value="Alkaline phosphatase-like"/>
    <property type="match status" value="1"/>
</dbReference>
<proteinExistence type="predicted"/>
<evidence type="ECO:0000313" key="1">
    <source>
        <dbReference type="EMBL" id="GAI96376.1"/>
    </source>
</evidence>
<sequence>YLFSYIPRRAKACFIYGVPGLDAFMFLPLLNVPELLETYGVIEFYWFATDALGHMMGPRLYEASIRRFDRYFGKLVKKLNLDEVNLIFYCDHGMSFGRFINADQGEEVERIVGDELKVFIHPNVYLKDPDKKDKVARDIVSESEIDFAFYRESPHRVVGYSDQGKMIFEEKEERLRYLFEGEDVLGYYNAGYNGEWLTDLEWLSQTRESRFPGVPPNIYNLLLNERVGDIVIVINPPKIPIFYLRYPANHAGVTNTDLMMPILLRGEQLKHLYDREEMWLHNLYTSIQ</sequence>
<organism evidence="1">
    <name type="scientific">marine sediment metagenome</name>
    <dbReference type="NCBI Taxonomy" id="412755"/>
    <lineage>
        <taxon>unclassified sequences</taxon>
        <taxon>metagenomes</taxon>
        <taxon>ecological metagenomes</taxon>
    </lineage>
</organism>
<comment type="caution">
    <text evidence="1">The sequence shown here is derived from an EMBL/GenBank/DDBJ whole genome shotgun (WGS) entry which is preliminary data.</text>
</comment>
<gene>
    <name evidence="1" type="ORF">S12H4_27304</name>
</gene>
<feature type="non-terminal residue" evidence="1">
    <location>
        <position position="288"/>
    </location>
</feature>
<reference evidence="1" key="1">
    <citation type="journal article" date="2014" name="Front. Microbiol.">
        <title>High frequency of phylogenetically diverse reductive dehalogenase-homologous genes in deep subseafloor sedimentary metagenomes.</title>
        <authorList>
            <person name="Kawai M."/>
            <person name="Futagami T."/>
            <person name="Toyoda A."/>
            <person name="Takaki Y."/>
            <person name="Nishi S."/>
            <person name="Hori S."/>
            <person name="Arai W."/>
            <person name="Tsubouchi T."/>
            <person name="Morono Y."/>
            <person name="Uchiyama I."/>
            <person name="Ito T."/>
            <person name="Fujiyama A."/>
            <person name="Inagaki F."/>
            <person name="Takami H."/>
        </authorList>
    </citation>
    <scope>NUCLEOTIDE SEQUENCE</scope>
    <source>
        <strain evidence="1">Expedition CK06-06</strain>
    </source>
</reference>
<accession>X1TYC2</accession>
<dbReference type="Gene3D" id="3.40.720.10">
    <property type="entry name" value="Alkaline Phosphatase, subunit A"/>
    <property type="match status" value="1"/>
</dbReference>
<dbReference type="EMBL" id="BARW01015576">
    <property type="protein sequence ID" value="GAI96376.1"/>
    <property type="molecule type" value="Genomic_DNA"/>
</dbReference>
<protein>
    <submittedName>
        <fullName evidence="1">Uncharacterized protein</fullName>
    </submittedName>
</protein>
<name>X1TYC2_9ZZZZ</name>